<reference evidence="3 4" key="1">
    <citation type="submission" date="2023-09" db="EMBL/GenBank/DDBJ databases">
        <title>Multi-omics analysis of a traditional fermented food reveals byproduct-associated fungal strains for waste-to-food upcycling.</title>
        <authorList>
            <consortium name="Lawrence Berkeley National Laboratory"/>
            <person name="Rekdal V.M."/>
            <person name="Villalobos-Escobedo J.M."/>
            <person name="Rodriguez-Valeron N."/>
            <person name="Garcia M.O."/>
            <person name="Vasquez D.P."/>
            <person name="Damayanti I."/>
            <person name="Sorensen P.M."/>
            <person name="Baidoo E.E."/>
            <person name="De Carvalho A.C."/>
            <person name="Riley R."/>
            <person name="Lipzen A."/>
            <person name="He G."/>
            <person name="Yan M."/>
            <person name="Haridas S."/>
            <person name="Daum C."/>
            <person name="Yoshinaga Y."/>
            <person name="Ng V."/>
            <person name="Grigoriev I.V."/>
            <person name="Munk R."/>
            <person name="Nuraida L."/>
            <person name="Wijaya C.H."/>
            <person name="Morales P.-C."/>
            <person name="Keasling J.D."/>
        </authorList>
    </citation>
    <scope>NUCLEOTIDE SEQUENCE [LARGE SCALE GENOMIC DNA]</scope>
    <source>
        <strain evidence="3 4">FGSC 2613</strain>
    </source>
</reference>
<evidence type="ECO:0000256" key="1">
    <source>
        <dbReference type="SAM" id="MobiDB-lite"/>
    </source>
</evidence>
<keyword evidence="4" id="KW-1185">Reference proteome</keyword>
<accession>A0ABR3DDR7</accession>
<evidence type="ECO:0000313" key="3">
    <source>
        <dbReference type="EMBL" id="KAL0470806.1"/>
    </source>
</evidence>
<evidence type="ECO:0000256" key="2">
    <source>
        <dbReference type="SAM" id="SignalP"/>
    </source>
</evidence>
<feature type="non-terminal residue" evidence="3">
    <location>
        <position position="1"/>
    </location>
</feature>
<name>A0ABR3DDR7_NEUIN</name>
<gene>
    <name evidence="3" type="ORF">QR685DRAFT_399913</name>
</gene>
<keyword evidence="2" id="KW-0732">Signal</keyword>
<organism evidence="3 4">
    <name type="scientific">Neurospora intermedia</name>
    <dbReference type="NCBI Taxonomy" id="5142"/>
    <lineage>
        <taxon>Eukaryota</taxon>
        <taxon>Fungi</taxon>
        <taxon>Dikarya</taxon>
        <taxon>Ascomycota</taxon>
        <taxon>Pezizomycotina</taxon>
        <taxon>Sordariomycetes</taxon>
        <taxon>Sordariomycetidae</taxon>
        <taxon>Sordariales</taxon>
        <taxon>Sordariaceae</taxon>
        <taxon>Neurospora</taxon>
    </lineage>
</organism>
<protein>
    <recommendedName>
        <fullName evidence="5">Copper-containing nitrite reductase</fullName>
    </recommendedName>
</protein>
<sequence>LTDMAIVMLCLLLSVERDLRSKPGRSVDCARQNQAQLQGPNGNPKTIRPPS</sequence>
<feature type="signal peptide" evidence="2">
    <location>
        <begin position="1"/>
        <end position="21"/>
    </location>
</feature>
<evidence type="ECO:0008006" key="5">
    <source>
        <dbReference type="Google" id="ProtNLM"/>
    </source>
</evidence>
<feature type="compositionally biased region" description="Polar residues" evidence="1">
    <location>
        <begin position="31"/>
        <end position="44"/>
    </location>
</feature>
<feature type="chain" id="PRO_5045715808" description="Copper-containing nitrite reductase" evidence="2">
    <location>
        <begin position="22"/>
        <end position="51"/>
    </location>
</feature>
<proteinExistence type="predicted"/>
<evidence type="ECO:0000313" key="4">
    <source>
        <dbReference type="Proteomes" id="UP001451303"/>
    </source>
</evidence>
<dbReference type="Proteomes" id="UP001451303">
    <property type="component" value="Unassembled WGS sequence"/>
</dbReference>
<feature type="non-terminal residue" evidence="3">
    <location>
        <position position="51"/>
    </location>
</feature>
<dbReference type="EMBL" id="JAVLET010000004">
    <property type="protein sequence ID" value="KAL0470806.1"/>
    <property type="molecule type" value="Genomic_DNA"/>
</dbReference>
<comment type="caution">
    <text evidence="3">The sequence shown here is derived from an EMBL/GenBank/DDBJ whole genome shotgun (WGS) entry which is preliminary data.</text>
</comment>
<feature type="region of interest" description="Disordered" evidence="1">
    <location>
        <begin position="22"/>
        <end position="51"/>
    </location>
</feature>